<dbReference type="GeneID" id="27717826"/>
<dbReference type="Proteomes" id="UP000053411">
    <property type="component" value="Unassembled WGS sequence"/>
</dbReference>
<evidence type="ECO:0000256" key="2">
    <source>
        <dbReference type="ARBA" id="ARBA00008170"/>
    </source>
</evidence>
<dbReference type="InterPro" id="IPR044880">
    <property type="entry name" value="NCX_ion-bd_dom_sf"/>
</dbReference>
<evidence type="ECO:0000256" key="5">
    <source>
        <dbReference type="ARBA" id="ARBA00022692"/>
    </source>
</evidence>
<evidence type="ECO:0000256" key="7">
    <source>
        <dbReference type="ARBA" id="ARBA00022989"/>
    </source>
</evidence>
<keyword evidence="8 10" id="KW-0406">Ion transport</keyword>
<accession>A0A0D2JNY9</accession>
<evidence type="ECO:0000256" key="11">
    <source>
        <dbReference type="SAM" id="MobiDB-lite"/>
    </source>
</evidence>
<feature type="transmembrane region" description="Helical" evidence="10">
    <location>
        <begin position="172"/>
        <end position="193"/>
    </location>
</feature>
<reference evidence="13 14" key="1">
    <citation type="submission" date="2015-01" db="EMBL/GenBank/DDBJ databases">
        <title>The Genome Sequence of Fonsecaea multimorphosa CBS 102226.</title>
        <authorList>
            <consortium name="The Broad Institute Genomics Platform"/>
            <person name="Cuomo C."/>
            <person name="de Hoog S."/>
            <person name="Gorbushina A."/>
            <person name="Stielow B."/>
            <person name="Teixiera M."/>
            <person name="Abouelleil A."/>
            <person name="Chapman S.B."/>
            <person name="Priest M."/>
            <person name="Young S.K."/>
            <person name="Wortman J."/>
            <person name="Nusbaum C."/>
            <person name="Birren B."/>
        </authorList>
    </citation>
    <scope>NUCLEOTIDE SEQUENCE [LARGE SCALE GENOMIC DNA]</scope>
    <source>
        <strain evidence="13 14">CBS 102226</strain>
    </source>
</reference>
<feature type="compositionally biased region" description="Basic and acidic residues" evidence="11">
    <location>
        <begin position="119"/>
        <end position="129"/>
    </location>
</feature>
<feature type="transmembrane region" description="Helical" evidence="10">
    <location>
        <begin position="145"/>
        <end position="166"/>
    </location>
</feature>
<comment type="subcellular location">
    <subcellularLocation>
        <location evidence="1">Endomembrane system</location>
        <topology evidence="1">Multi-pass membrane protein</topology>
    </subcellularLocation>
    <subcellularLocation>
        <location evidence="10">Vacuole membrane</location>
    </subcellularLocation>
</comment>
<evidence type="ECO:0000256" key="3">
    <source>
        <dbReference type="ARBA" id="ARBA00022448"/>
    </source>
</evidence>
<keyword evidence="3 10" id="KW-0813">Transport</keyword>
<dbReference type="OrthoDB" id="1699231at2759"/>
<keyword evidence="7 10" id="KW-1133">Transmembrane helix</keyword>
<keyword evidence="4 10" id="KW-0109">Calcium transport</keyword>
<gene>
    <name evidence="13" type="ORF">Z520_12080</name>
</gene>
<comment type="caution">
    <text evidence="10">Lacks conserved residue(s) required for the propagation of feature annotation.</text>
</comment>
<name>A0A0D2JNY9_9EURO</name>
<dbReference type="EMBL" id="KN848108">
    <property type="protein sequence ID" value="KIX92199.1"/>
    <property type="molecule type" value="Genomic_DNA"/>
</dbReference>
<organism evidence="13 14">
    <name type="scientific">Fonsecaea multimorphosa CBS 102226</name>
    <dbReference type="NCBI Taxonomy" id="1442371"/>
    <lineage>
        <taxon>Eukaryota</taxon>
        <taxon>Fungi</taxon>
        <taxon>Dikarya</taxon>
        <taxon>Ascomycota</taxon>
        <taxon>Pezizomycotina</taxon>
        <taxon>Eurotiomycetes</taxon>
        <taxon>Chaetothyriomycetidae</taxon>
        <taxon>Chaetothyriales</taxon>
        <taxon>Herpotrichiellaceae</taxon>
        <taxon>Fonsecaea</taxon>
    </lineage>
</organism>
<evidence type="ECO:0000313" key="13">
    <source>
        <dbReference type="EMBL" id="KIX92199.1"/>
    </source>
</evidence>
<dbReference type="GO" id="GO:0006874">
    <property type="term" value="P:intracellular calcium ion homeostasis"/>
    <property type="evidence" value="ECO:0007669"/>
    <property type="project" value="TreeGrafter"/>
</dbReference>
<dbReference type="GO" id="GO:0012505">
    <property type="term" value="C:endomembrane system"/>
    <property type="evidence" value="ECO:0007669"/>
    <property type="project" value="UniProtKB-SubCell"/>
</dbReference>
<dbReference type="GO" id="GO:0015369">
    <property type="term" value="F:calcium:proton antiporter activity"/>
    <property type="evidence" value="ECO:0007669"/>
    <property type="project" value="UniProtKB-UniRule"/>
</dbReference>
<feature type="region of interest" description="Disordered" evidence="11">
    <location>
        <begin position="17"/>
        <end position="129"/>
    </location>
</feature>
<evidence type="ECO:0000256" key="10">
    <source>
        <dbReference type="RuleBase" id="RU365028"/>
    </source>
</evidence>
<keyword evidence="10" id="KW-0050">Antiport</keyword>
<protein>
    <recommendedName>
        <fullName evidence="10">Vacuolar calcium ion transporter</fullName>
    </recommendedName>
</protein>
<dbReference type="InterPro" id="IPR004837">
    <property type="entry name" value="NaCa_Exmemb"/>
</dbReference>
<sequence length="522" mass="58217">MHKFRHQAKVSAWYNYPNDETNLPIRNPFSKWRPNTRSNTLRRTENVEDGSQNGESFLTEPRLFTSPESSETSASQEVGSKDVEPKTRRWKSTGEIPTRKRYHSKGDQKHGLQSWVTRRKGEQENNYDEDKKCPKLTAWSQIRATVFNSWINVLFSLVPVGFALNYANVNAAAVFAINFVAIIPSTVMVSYAVEELSLRLGELQGALLSITFSNATQLISSILLLKHKQITILKTSLLGSIISNLLLMTGLCFFCGGIGRIEQAFNITVAQTVSMMLLLAIVSLVVPTASRLMVSGVTDHDIVIQSRGTSVIILISYALYLFFQLRTNRRMFDEPCPKNPRTAMKIIPEKFRGKKAAEQESEDTEEDLEEPSVSFAVAIVTLTISTVLVAFNAEFATGSVQTMVHQAGISQTFVGFVIFPILSNDPESIFLAVKDKLYLSISLTLDKCMQVALLIIPLLVMIAWAMSNEEMTLNFDGFPVAISFASIIVVAYVVQEGKSNWLMGALLIKIYVIVALATFFIH</sequence>
<keyword evidence="5 10" id="KW-0812">Transmembrane</keyword>
<dbReference type="PANTHER" id="PTHR31503">
    <property type="entry name" value="VACUOLAR CALCIUM ION TRANSPORTER"/>
    <property type="match status" value="1"/>
</dbReference>
<dbReference type="Pfam" id="PF01699">
    <property type="entry name" value="Na_Ca_ex"/>
    <property type="match status" value="2"/>
</dbReference>
<feature type="transmembrane region" description="Helical" evidence="10">
    <location>
        <begin position="443"/>
        <end position="465"/>
    </location>
</feature>
<feature type="transmembrane region" description="Helical" evidence="10">
    <location>
        <begin position="302"/>
        <end position="323"/>
    </location>
</feature>
<evidence type="ECO:0000256" key="9">
    <source>
        <dbReference type="ARBA" id="ARBA00023136"/>
    </source>
</evidence>
<evidence type="ECO:0000256" key="4">
    <source>
        <dbReference type="ARBA" id="ARBA00022568"/>
    </source>
</evidence>
<feature type="transmembrane region" description="Helical" evidence="10">
    <location>
        <begin position="501"/>
        <end position="521"/>
    </location>
</feature>
<evidence type="ECO:0000259" key="12">
    <source>
        <dbReference type="Pfam" id="PF01699"/>
    </source>
</evidence>
<dbReference type="NCBIfam" id="TIGR00378">
    <property type="entry name" value="cax"/>
    <property type="match status" value="1"/>
</dbReference>
<dbReference type="InterPro" id="IPR004713">
    <property type="entry name" value="CaH_exchang"/>
</dbReference>
<evidence type="ECO:0000313" key="14">
    <source>
        <dbReference type="Proteomes" id="UP000053411"/>
    </source>
</evidence>
<feature type="domain" description="Sodium/calcium exchanger membrane region" evidence="12">
    <location>
        <begin position="378"/>
        <end position="519"/>
    </location>
</feature>
<keyword evidence="9 10" id="KW-0472">Membrane</keyword>
<dbReference type="RefSeq" id="XP_016626322.1">
    <property type="nucleotide sequence ID" value="XM_016782567.1"/>
</dbReference>
<proteinExistence type="inferred from homology"/>
<keyword evidence="14" id="KW-1185">Reference proteome</keyword>
<dbReference type="STRING" id="1442371.A0A0D2JNY9"/>
<dbReference type="Gene3D" id="1.20.1420.30">
    <property type="entry name" value="NCX, central ion-binding region"/>
    <property type="match status" value="2"/>
</dbReference>
<feature type="transmembrane region" description="Helical" evidence="10">
    <location>
        <begin position="269"/>
        <end position="290"/>
    </location>
</feature>
<comment type="similarity">
    <text evidence="2 10">Belongs to the Ca(2+):cation antiporter (CaCA) (TC 2.A.19) family.</text>
</comment>
<feature type="compositionally biased region" description="Polar residues" evidence="11">
    <location>
        <begin position="66"/>
        <end position="78"/>
    </location>
</feature>
<feature type="transmembrane region" description="Helical" evidence="10">
    <location>
        <begin position="205"/>
        <end position="225"/>
    </location>
</feature>
<comment type="function">
    <text evidence="10">Has a role in promoting intracellular calcium ion sequestration via the exchange of calcium ions for hydrogen ions across the vacuolar membrane. Involved also in manganese ion homeostasis via its uptake into the vacuole.</text>
</comment>
<keyword evidence="6 10" id="KW-0106">Calcium</keyword>
<evidence type="ECO:0000256" key="8">
    <source>
        <dbReference type="ARBA" id="ARBA00023065"/>
    </source>
</evidence>
<dbReference type="PANTHER" id="PTHR31503:SF20">
    <property type="entry name" value="CA(2+)_H(+) EXCHANGER, PUTATIVE (EUROFUNG)-RELATED"/>
    <property type="match status" value="1"/>
</dbReference>
<dbReference type="GO" id="GO:0000329">
    <property type="term" value="C:fungal-type vacuole membrane"/>
    <property type="evidence" value="ECO:0007669"/>
    <property type="project" value="TreeGrafter"/>
</dbReference>
<dbReference type="AlphaFoldDB" id="A0A0D2JNY9"/>
<evidence type="ECO:0000256" key="1">
    <source>
        <dbReference type="ARBA" id="ARBA00004127"/>
    </source>
</evidence>
<evidence type="ECO:0000256" key="6">
    <source>
        <dbReference type="ARBA" id="ARBA00022837"/>
    </source>
</evidence>
<dbReference type="InterPro" id="IPR004798">
    <property type="entry name" value="CAX-like"/>
</dbReference>
<feature type="transmembrane region" description="Helical" evidence="10">
    <location>
        <begin position="477"/>
        <end position="494"/>
    </location>
</feature>
<keyword evidence="10" id="KW-0926">Vacuole</keyword>
<dbReference type="VEuPathDB" id="FungiDB:Z520_12080"/>
<feature type="transmembrane region" description="Helical" evidence="10">
    <location>
        <begin position="237"/>
        <end position="257"/>
    </location>
</feature>
<feature type="domain" description="Sodium/calcium exchanger membrane region" evidence="12">
    <location>
        <begin position="172"/>
        <end position="325"/>
    </location>
</feature>